<protein>
    <submittedName>
        <fullName evidence="1">IS630 family transposase</fullName>
    </submittedName>
</protein>
<sequence length="53" mass="6324">RAWNLTDEPLANRCFESLAELQEALGERCAWLETQPDLITQHTLFHWWPLCRN</sequence>
<dbReference type="Proteomes" id="UP000313988">
    <property type="component" value="Unassembled WGS sequence"/>
</dbReference>
<comment type="caution">
    <text evidence="1">The sequence shown here is derived from an EMBL/GenBank/DDBJ whole genome shotgun (WGS) entry which is preliminary data.</text>
</comment>
<dbReference type="AlphaFoldDB" id="A0A5C4XE12"/>
<organism evidence="1 2">
    <name type="scientific">Deinococcus radiopugnans ATCC 19172</name>
    <dbReference type="NCBI Taxonomy" id="585398"/>
    <lineage>
        <taxon>Bacteria</taxon>
        <taxon>Thermotogati</taxon>
        <taxon>Deinococcota</taxon>
        <taxon>Deinococci</taxon>
        <taxon>Deinococcales</taxon>
        <taxon>Deinococcaceae</taxon>
        <taxon>Deinococcus</taxon>
    </lineage>
</organism>
<dbReference type="EMBL" id="VDMO01000060">
    <property type="protein sequence ID" value="TNM61091.1"/>
    <property type="molecule type" value="Genomic_DNA"/>
</dbReference>
<gene>
    <name evidence="1" type="ORF">FHR04_20620</name>
</gene>
<evidence type="ECO:0000313" key="1">
    <source>
        <dbReference type="EMBL" id="TNM61091.1"/>
    </source>
</evidence>
<name>A0A5C4XE12_9DEIO</name>
<feature type="non-terminal residue" evidence="1">
    <location>
        <position position="1"/>
    </location>
</feature>
<reference evidence="1 2" key="1">
    <citation type="submission" date="2019-06" db="EMBL/GenBank/DDBJ databases">
        <title>Genome sequence of Deinococcus radiopugnans ATCC 19172.</title>
        <authorList>
            <person name="Maclea K.S."/>
            <person name="Maynard C.R."/>
        </authorList>
    </citation>
    <scope>NUCLEOTIDE SEQUENCE [LARGE SCALE GENOMIC DNA]</scope>
    <source>
        <strain evidence="1 2">ATCC 19172</strain>
    </source>
</reference>
<proteinExistence type="predicted"/>
<accession>A0A5C4XE12</accession>
<evidence type="ECO:0000313" key="2">
    <source>
        <dbReference type="Proteomes" id="UP000313988"/>
    </source>
</evidence>